<dbReference type="Pfam" id="PF18962">
    <property type="entry name" value="Por_Secre_tail"/>
    <property type="match status" value="1"/>
</dbReference>
<evidence type="ECO:0000256" key="1">
    <source>
        <dbReference type="ARBA" id="ARBA00022729"/>
    </source>
</evidence>
<keyword evidence="4" id="KW-1185">Reference proteome</keyword>
<dbReference type="OrthoDB" id="6395291at2"/>
<feature type="domain" description="Secretion system C-terminal sorting" evidence="2">
    <location>
        <begin position="65"/>
        <end position="126"/>
    </location>
</feature>
<protein>
    <submittedName>
        <fullName evidence="3">T9SS type A sorting domain-containing protein</fullName>
    </submittedName>
</protein>
<dbReference type="NCBIfam" id="TIGR04183">
    <property type="entry name" value="Por_Secre_tail"/>
    <property type="match status" value="1"/>
</dbReference>
<dbReference type="InterPro" id="IPR026444">
    <property type="entry name" value="Secre_tail"/>
</dbReference>
<sequence length="134" mass="15586">MGVIYHDLGNHKLACKHLQKAKSLHYEDYKDANNLDIYIKGSCDNEPVEIEENNTYAKLLKAPYISPNPTKEQFSVKNLPFEVFNYTIHDMFSKKVLQGQTTDNTINISRLPSRVYYVHIVQDELNQKLLLIKE</sequence>
<keyword evidence="1" id="KW-0732">Signal</keyword>
<dbReference type="EMBL" id="VDCS01000010">
    <property type="protein sequence ID" value="TNJ43485.1"/>
    <property type="molecule type" value="Genomic_DNA"/>
</dbReference>
<dbReference type="RefSeq" id="WP_139697792.1">
    <property type="nucleotide sequence ID" value="NZ_CP074074.1"/>
</dbReference>
<reference evidence="3 4" key="1">
    <citation type="submission" date="2019-05" db="EMBL/GenBank/DDBJ databases">
        <title>Tamlana fucoidanivorans sp. nov., isolated from the surface of algae collected from Fujian province in China.</title>
        <authorList>
            <person name="Li J."/>
        </authorList>
    </citation>
    <scope>NUCLEOTIDE SEQUENCE [LARGE SCALE GENOMIC DNA]</scope>
    <source>
        <strain evidence="3 4">CW2-9</strain>
    </source>
</reference>
<gene>
    <name evidence="3" type="ORF">FGF67_11240</name>
</gene>
<name>A0A5C4SJ06_9FLAO</name>
<evidence type="ECO:0000313" key="4">
    <source>
        <dbReference type="Proteomes" id="UP000308713"/>
    </source>
</evidence>
<organism evidence="3 4">
    <name type="scientific">Allotamlana fucoidanivorans</name>
    <dbReference type="NCBI Taxonomy" id="2583814"/>
    <lineage>
        <taxon>Bacteria</taxon>
        <taxon>Pseudomonadati</taxon>
        <taxon>Bacteroidota</taxon>
        <taxon>Flavobacteriia</taxon>
        <taxon>Flavobacteriales</taxon>
        <taxon>Flavobacteriaceae</taxon>
        <taxon>Allotamlana</taxon>
    </lineage>
</organism>
<evidence type="ECO:0000313" key="3">
    <source>
        <dbReference type="EMBL" id="TNJ43485.1"/>
    </source>
</evidence>
<evidence type="ECO:0000259" key="2">
    <source>
        <dbReference type="Pfam" id="PF18962"/>
    </source>
</evidence>
<dbReference type="Proteomes" id="UP000308713">
    <property type="component" value="Unassembled WGS sequence"/>
</dbReference>
<comment type="caution">
    <text evidence="3">The sequence shown here is derived from an EMBL/GenBank/DDBJ whole genome shotgun (WGS) entry which is preliminary data.</text>
</comment>
<dbReference type="AlphaFoldDB" id="A0A5C4SJ06"/>
<proteinExistence type="predicted"/>
<accession>A0A5C4SJ06</accession>